<dbReference type="InterPro" id="IPR000682">
    <property type="entry name" value="PCMT"/>
</dbReference>
<dbReference type="PANTHER" id="PTHR11579:SF0">
    <property type="entry name" value="PROTEIN-L-ISOASPARTATE(D-ASPARTATE) O-METHYLTRANSFERASE"/>
    <property type="match status" value="1"/>
</dbReference>
<evidence type="ECO:0000256" key="9">
    <source>
        <dbReference type="ARBA" id="ARBA00030757"/>
    </source>
</evidence>
<keyword evidence="7" id="KW-0808">Transferase</keyword>
<dbReference type="GO" id="GO:0008168">
    <property type="term" value="F:methyltransferase activity"/>
    <property type="evidence" value="ECO:0007669"/>
    <property type="project" value="UniProtKB-KW"/>
</dbReference>
<evidence type="ECO:0000256" key="6">
    <source>
        <dbReference type="ARBA" id="ARBA00022603"/>
    </source>
</evidence>
<evidence type="ECO:0000256" key="1">
    <source>
        <dbReference type="ARBA" id="ARBA00004496"/>
    </source>
</evidence>
<name>A0ABV3LTH8_9ACTN</name>
<comment type="caution">
    <text evidence="12">The sequence shown here is derived from an EMBL/GenBank/DDBJ whole genome shotgun (WGS) entry which is preliminary data.</text>
</comment>
<evidence type="ECO:0000256" key="8">
    <source>
        <dbReference type="ARBA" id="ARBA00022691"/>
    </source>
</evidence>
<evidence type="ECO:0000313" key="12">
    <source>
        <dbReference type="EMBL" id="MEW2362758.1"/>
    </source>
</evidence>
<dbReference type="NCBIfam" id="TIGR04188">
    <property type="entry name" value="methyltr_grsp"/>
    <property type="match status" value="1"/>
</dbReference>
<dbReference type="Gene3D" id="3.40.50.150">
    <property type="entry name" value="Vaccinia Virus protein VP39"/>
    <property type="match status" value="1"/>
</dbReference>
<dbReference type="InterPro" id="IPR029063">
    <property type="entry name" value="SAM-dependent_MTases_sf"/>
</dbReference>
<gene>
    <name evidence="12" type="primary">tgmC</name>
    <name evidence="12" type="ORF">AB0887_12490</name>
</gene>
<dbReference type="Pfam" id="PF01135">
    <property type="entry name" value="PCMT"/>
    <property type="match status" value="1"/>
</dbReference>
<dbReference type="GO" id="GO:0032259">
    <property type="term" value="P:methylation"/>
    <property type="evidence" value="ECO:0007669"/>
    <property type="project" value="UniProtKB-KW"/>
</dbReference>
<dbReference type="InterPro" id="IPR026448">
    <property type="entry name" value="Methyltr_grasp"/>
</dbReference>
<accession>A0ABV3LTH8</accession>
<dbReference type="PANTHER" id="PTHR11579">
    <property type="entry name" value="PROTEIN-L-ISOASPARTATE O-METHYLTRANSFERASE"/>
    <property type="match status" value="1"/>
</dbReference>
<dbReference type="RefSeq" id="WP_359777836.1">
    <property type="nucleotide sequence ID" value="NZ_JBEYRR010000004.1"/>
</dbReference>
<dbReference type="EC" id="2.1.1.77" evidence="3"/>
<sequence>MSDKVSSEALRAELAQRLRASGDLRSPEWEAAILAVPREAFLSEGWFEYEEGGWYRPRSLADDPACLSRIYKDDTLVTQVAGAVVPRQVEGRISHTPTSSSTLPGLVVRMLEELQVTQGAQVLEIGTGTGYSTALLSHVVGDDNVTSVEVDADISARAGVALAGLDYWPTLVAGDGLAGHEEGGPYDRVIVTCGIQTVPAEWIAQTRPGGKILATVGGWMNASELVRLTVAEDGTASGPVLGGKVSFMLARPQMPPALGMLPDLDAGRPAPTDLGGNELDDWTTRFVAQFVAPRAQRFTFPRNGRDEHVVIDVEAGAWAAVYEEDGSWHARQGGPARLWDDIAAEVTRWKEAGSPPAERLRLHVGPDGQRLTWK</sequence>
<evidence type="ECO:0000256" key="11">
    <source>
        <dbReference type="ARBA" id="ARBA00031350"/>
    </source>
</evidence>
<dbReference type="SUPFAM" id="SSF53335">
    <property type="entry name" value="S-adenosyl-L-methionine-dependent methyltransferases"/>
    <property type="match status" value="1"/>
</dbReference>
<evidence type="ECO:0000256" key="2">
    <source>
        <dbReference type="ARBA" id="ARBA00005369"/>
    </source>
</evidence>
<comment type="subcellular location">
    <subcellularLocation>
        <location evidence="1">Cytoplasm</location>
    </subcellularLocation>
</comment>
<dbReference type="Proteomes" id="UP001553843">
    <property type="component" value="Unassembled WGS sequence"/>
</dbReference>
<keyword evidence="13" id="KW-1185">Reference proteome</keyword>
<keyword evidence="8" id="KW-0949">S-adenosyl-L-methionine</keyword>
<protein>
    <recommendedName>
        <fullName evidence="4">Protein-L-isoaspartate O-methyltransferase</fullName>
        <ecNumber evidence="3">2.1.1.77</ecNumber>
    </recommendedName>
    <alternativeName>
        <fullName evidence="11">L-isoaspartyl protein carboxyl methyltransferase</fullName>
    </alternativeName>
    <alternativeName>
        <fullName evidence="9">Protein L-isoaspartyl methyltransferase</fullName>
    </alternativeName>
    <alternativeName>
        <fullName evidence="10">Protein-beta-aspartate methyltransferase</fullName>
    </alternativeName>
</protein>
<evidence type="ECO:0000256" key="10">
    <source>
        <dbReference type="ARBA" id="ARBA00031323"/>
    </source>
</evidence>
<evidence type="ECO:0000256" key="3">
    <source>
        <dbReference type="ARBA" id="ARBA00011890"/>
    </source>
</evidence>
<evidence type="ECO:0000256" key="5">
    <source>
        <dbReference type="ARBA" id="ARBA00022490"/>
    </source>
</evidence>
<evidence type="ECO:0000256" key="4">
    <source>
        <dbReference type="ARBA" id="ARBA00013346"/>
    </source>
</evidence>
<evidence type="ECO:0000313" key="13">
    <source>
        <dbReference type="Proteomes" id="UP001553843"/>
    </source>
</evidence>
<keyword evidence="6 12" id="KW-0489">Methyltransferase</keyword>
<proteinExistence type="inferred from homology"/>
<evidence type="ECO:0000256" key="7">
    <source>
        <dbReference type="ARBA" id="ARBA00022679"/>
    </source>
</evidence>
<keyword evidence="5" id="KW-0963">Cytoplasm</keyword>
<organism evidence="12 13">
    <name type="scientific">Streptomyces huasconensis</name>
    <dbReference type="NCBI Taxonomy" id="1854574"/>
    <lineage>
        <taxon>Bacteria</taxon>
        <taxon>Bacillati</taxon>
        <taxon>Actinomycetota</taxon>
        <taxon>Actinomycetes</taxon>
        <taxon>Kitasatosporales</taxon>
        <taxon>Streptomycetaceae</taxon>
        <taxon>Streptomyces</taxon>
    </lineage>
</organism>
<dbReference type="CDD" id="cd02440">
    <property type="entry name" value="AdoMet_MTases"/>
    <property type="match status" value="1"/>
</dbReference>
<comment type="similarity">
    <text evidence="2">Belongs to the methyltransferase superfamily. L-isoaspartyl/D-aspartyl protein methyltransferase family.</text>
</comment>
<dbReference type="EMBL" id="JBEYRS010000004">
    <property type="protein sequence ID" value="MEW2362758.1"/>
    <property type="molecule type" value="Genomic_DNA"/>
</dbReference>
<reference evidence="12 13" key="1">
    <citation type="submission" date="2024-06" db="EMBL/GenBank/DDBJ databases">
        <title>The Natural Products Discovery Center: Release of the First 8490 Sequenced Strains for Exploring Actinobacteria Biosynthetic Diversity.</title>
        <authorList>
            <person name="Kalkreuter E."/>
            <person name="Kautsar S.A."/>
            <person name="Yang D."/>
            <person name="Bader C.D."/>
            <person name="Teijaro C.N."/>
            <person name="Fluegel L."/>
            <person name="Davis C.M."/>
            <person name="Simpson J.R."/>
            <person name="Lauterbach L."/>
            <person name="Steele A.D."/>
            <person name="Gui C."/>
            <person name="Meng S."/>
            <person name="Li G."/>
            <person name="Viehrig K."/>
            <person name="Ye F."/>
            <person name="Su P."/>
            <person name="Kiefer A.F."/>
            <person name="Nichols A."/>
            <person name="Cepeda A.J."/>
            <person name="Yan W."/>
            <person name="Fan B."/>
            <person name="Jiang Y."/>
            <person name="Adhikari A."/>
            <person name="Zheng C.-J."/>
            <person name="Schuster L."/>
            <person name="Cowan T.M."/>
            <person name="Smanski M.J."/>
            <person name="Chevrette M.G."/>
            <person name="De Carvalho L.P.S."/>
            <person name="Shen B."/>
        </authorList>
    </citation>
    <scope>NUCLEOTIDE SEQUENCE [LARGE SCALE GENOMIC DNA]</scope>
    <source>
        <strain evidence="12 13">NPDC047833</strain>
    </source>
</reference>